<protein>
    <submittedName>
        <fullName evidence="2">Uncharacterized protein</fullName>
    </submittedName>
</protein>
<dbReference type="Gene3D" id="3.40.50.1820">
    <property type="entry name" value="alpha/beta hydrolase"/>
    <property type="match status" value="1"/>
</dbReference>
<dbReference type="PANTHER" id="PTHR11440">
    <property type="entry name" value="LECITHIN-CHOLESTEROL ACYLTRANSFERASE-RELATED"/>
    <property type="match status" value="1"/>
</dbReference>
<feature type="chain" id="PRO_5030538011" evidence="1">
    <location>
        <begin position="25"/>
        <end position="445"/>
    </location>
</feature>
<dbReference type="InterPro" id="IPR029058">
    <property type="entry name" value="AB_hydrolase_fold"/>
</dbReference>
<dbReference type="GO" id="GO:0006629">
    <property type="term" value="P:lipid metabolic process"/>
    <property type="evidence" value="ECO:0007669"/>
    <property type="project" value="InterPro"/>
</dbReference>
<dbReference type="EMBL" id="HBIN01023416">
    <property type="protein sequence ID" value="CAE0448069.1"/>
    <property type="molecule type" value="Transcribed_RNA"/>
</dbReference>
<dbReference type="InterPro" id="IPR003386">
    <property type="entry name" value="LACT/PDAT_acylTrfase"/>
</dbReference>
<reference evidence="2" key="1">
    <citation type="submission" date="2021-01" db="EMBL/GenBank/DDBJ databases">
        <authorList>
            <person name="Corre E."/>
            <person name="Pelletier E."/>
            <person name="Niang G."/>
            <person name="Scheremetjew M."/>
            <person name="Finn R."/>
            <person name="Kale V."/>
            <person name="Holt S."/>
            <person name="Cochrane G."/>
            <person name="Meng A."/>
            <person name="Brown T."/>
            <person name="Cohen L."/>
        </authorList>
    </citation>
    <scope>NUCLEOTIDE SEQUENCE</scope>
    <source>
        <strain evidence="2">GSBS06</strain>
    </source>
</reference>
<evidence type="ECO:0000313" key="2">
    <source>
        <dbReference type="EMBL" id="CAE0448069.1"/>
    </source>
</evidence>
<proteinExistence type="predicted"/>
<feature type="signal peptide" evidence="1">
    <location>
        <begin position="1"/>
        <end position="24"/>
    </location>
</feature>
<dbReference type="AlphaFoldDB" id="A0A7S3PRI4"/>
<accession>A0A7S3PRI4</accession>
<dbReference type="GO" id="GO:0008374">
    <property type="term" value="F:O-acyltransferase activity"/>
    <property type="evidence" value="ECO:0007669"/>
    <property type="project" value="InterPro"/>
</dbReference>
<name>A0A7S3PRI4_9STRA</name>
<dbReference type="SUPFAM" id="SSF53474">
    <property type="entry name" value="alpha/beta-Hydrolases"/>
    <property type="match status" value="1"/>
</dbReference>
<sequence length="445" mass="50635">MMDSIKNQFRFHLLMVVILTTCASFRLCSVNAMPINDKNDSYTTGTFHPIPIVIIPGDGGCQLEARWKKDKVKHFFCKKHQREWTTLWLDPVDLLPGLIDCWSDNIRLVYSEANDTFNNSPGVETRVPGFGETKTIESLSPDVRAPYFDTFVKNMIDCGYTRGKDIAAAPYDFRKTAKSDTEWIPKTVALIEKLSSDANKPVALVSHSMGSLMTLFLLKSKNKAWKETFVHSWTAFGGVFAGAASESRLFASGDNEGIIFVKSSSLVDEQRTYETNAWMWPNRNFWQKDHVLVQTPFKNYTVTDTKTFFEDIGFKQGHKMVESTRRLVSNLPAPEVDVYLMLGDQVKTPSTYIYSQGDEKSWFKYDPKIVYGNGDGVVNKVSLHAADKWKNEQKQQFISKTFEGIEHTKLVQHQPIIDQFIKNLYPEGMSATINLKHHDFNAALS</sequence>
<organism evidence="2">
    <name type="scientific">Aplanochytrium stocchinoi</name>
    <dbReference type="NCBI Taxonomy" id="215587"/>
    <lineage>
        <taxon>Eukaryota</taxon>
        <taxon>Sar</taxon>
        <taxon>Stramenopiles</taxon>
        <taxon>Bigyra</taxon>
        <taxon>Labyrinthulomycetes</taxon>
        <taxon>Thraustochytrida</taxon>
        <taxon>Thraustochytriidae</taxon>
        <taxon>Aplanochytrium</taxon>
    </lineage>
</organism>
<keyword evidence="1" id="KW-0732">Signal</keyword>
<dbReference type="Pfam" id="PF02450">
    <property type="entry name" value="LCAT"/>
    <property type="match status" value="1"/>
</dbReference>
<gene>
    <name evidence="2" type="ORF">ASTO00021_LOCUS18033</name>
</gene>
<evidence type="ECO:0000256" key="1">
    <source>
        <dbReference type="SAM" id="SignalP"/>
    </source>
</evidence>